<dbReference type="GO" id="GO:0016853">
    <property type="term" value="F:isomerase activity"/>
    <property type="evidence" value="ECO:0007669"/>
    <property type="project" value="UniProtKB-KW"/>
</dbReference>
<organism evidence="2 3">
    <name type="scientific">Cuneatibacter caecimuris</name>
    <dbReference type="NCBI Taxonomy" id="1796618"/>
    <lineage>
        <taxon>Bacteria</taxon>
        <taxon>Bacillati</taxon>
        <taxon>Bacillota</taxon>
        <taxon>Clostridia</taxon>
        <taxon>Lachnospirales</taxon>
        <taxon>Lachnospiraceae</taxon>
        <taxon>Cuneatibacter</taxon>
    </lineage>
</organism>
<dbReference type="PANTHER" id="PTHR10885">
    <property type="entry name" value="ISOPENTENYL-DIPHOSPHATE DELTA-ISOMERASE"/>
    <property type="match status" value="1"/>
</dbReference>
<dbReference type="Gene3D" id="3.90.79.10">
    <property type="entry name" value="Nucleoside Triphosphate Pyrophosphohydrolase"/>
    <property type="match status" value="1"/>
</dbReference>
<gene>
    <name evidence="2" type="ORF">EV209_0075</name>
</gene>
<keyword evidence="2" id="KW-0413">Isomerase</keyword>
<evidence type="ECO:0000259" key="1">
    <source>
        <dbReference type="PROSITE" id="PS51462"/>
    </source>
</evidence>
<dbReference type="AlphaFoldDB" id="A0A4Q7PND8"/>
<reference evidence="2 3" key="1">
    <citation type="submission" date="2019-02" db="EMBL/GenBank/DDBJ databases">
        <title>Genomic Encyclopedia of Type Strains, Phase IV (KMG-IV): sequencing the most valuable type-strain genomes for metagenomic binning, comparative biology and taxonomic classification.</title>
        <authorList>
            <person name="Goeker M."/>
        </authorList>
    </citation>
    <scope>NUCLEOTIDE SEQUENCE [LARGE SCALE GENOMIC DNA]</scope>
    <source>
        <strain evidence="2 3">DSM 29486</strain>
    </source>
</reference>
<dbReference type="Pfam" id="PF00293">
    <property type="entry name" value="NUDIX"/>
    <property type="match status" value="1"/>
</dbReference>
<comment type="caution">
    <text evidence="2">The sequence shown here is derived from an EMBL/GenBank/DDBJ whole genome shotgun (WGS) entry which is preliminary data.</text>
</comment>
<keyword evidence="3" id="KW-1185">Reference proteome</keyword>
<dbReference type="RefSeq" id="WP_130431951.1">
    <property type="nucleotide sequence ID" value="NZ_SGXF01000001.1"/>
</dbReference>
<protein>
    <submittedName>
        <fullName evidence="2">Isopentenyldiphosphate isomerase</fullName>
    </submittedName>
</protein>
<proteinExistence type="predicted"/>
<evidence type="ECO:0000313" key="2">
    <source>
        <dbReference type="EMBL" id="RZT01975.1"/>
    </source>
</evidence>
<dbReference type="Proteomes" id="UP000292927">
    <property type="component" value="Unassembled WGS sequence"/>
</dbReference>
<dbReference type="PANTHER" id="PTHR10885:SF0">
    <property type="entry name" value="ISOPENTENYL-DIPHOSPHATE DELTA-ISOMERASE"/>
    <property type="match status" value="1"/>
</dbReference>
<feature type="domain" description="Nudix hydrolase" evidence="1">
    <location>
        <begin position="28"/>
        <end position="176"/>
    </location>
</feature>
<dbReference type="EMBL" id="SGXF01000001">
    <property type="protein sequence ID" value="RZT01975.1"/>
    <property type="molecule type" value="Genomic_DNA"/>
</dbReference>
<accession>A0A4Q7PND8</accession>
<name>A0A4Q7PND8_9FIRM</name>
<dbReference type="PROSITE" id="PS51462">
    <property type="entry name" value="NUDIX"/>
    <property type="match status" value="1"/>
</dbReference>
<evidence type="ECO:0000313" key="3">
    <source>
        <dbReference type="Proteomes" id="UP000292927"/>
    </source>
</evidence>
<sequence>MEYLDLLDEYGQPTGKTKERTLVHRDGDLHRTAHVWIARRDPGTNSIQLLMQKRSDRKDSYPGCYDISSAGHVPAGEGFTESALRELKEELGISALPEQLRFLFYHKGYAQAEFYGKTFINNEYSAVYLYTGPVEASSLFLQEEEVSEVRWMDYETVLEQVMQRNGKFCIFVDELAEMDQYLSQYL</sequence>
<dbReference type="OrthoDB" id="9804563at2"/>
<dbReference type="SUPFAM" id="SSF55811">
    <property type="entry name" value="Nudix"/>
    <property type="match status" value="1"/>
</dbReference>
<dbReference type="CDD" id="cd04692">
    <property type="entry name" value="NUDIX_Hydrolase"/>
    <property type="match status" value="1"/>
</dbReference>
<dbReference type="InterPro" id="IPR015797">
    <property type="entry name" value="NUDIX_hydrolase-like_dom_sf"/>
</dbReference>
<dbReference type="InterPro" id="IPR000086">
    <property type="entry name" value="NUDIX_hydrolase_dom"/>
</dbReference>